<keyword evidence="3 5" id="KW-0687">Ribonucleoprotein</keyword>
<keyword evidence="5" id="KW-0694">RNA-binding</keyword>
<evidence type="ECO:0000256" key="1">
    <source>
        <dbReference type="ARBA" id="ARBA00006471"/>
    </source>
</evidence>
<dbReference type="PROSITE" id="PS00053">
    <property type="entry name" value="RIBOSOMAL_S8"/>
    <property type="match status" value="1"/>
</dbReference>
<dbReference type="GO" id="GO:0006412">
    <property type="term" value="P:translation"/>
    <property type="evidence" value="ECO:0007669"/>
    <property type="project" value="UniProtKB-UniRule"/>
</dbReference>
<comment type="similarity">
    <text evidence="1 5 6">Belongs to the universal ribosomal protein uS8 family.</text>
</comment>
<dbReference type="AlphaFoldDB" id="A0A0G0UJ75"/>
<dbReference type="NCBIfam" id="NF001109">
    <property type="entry name" value="PRK00136.1"/>
    <property type="match status" value="1"/>
</dbReference>
<dbReference type="InterPro" id="IPR047863">
    <property type="entry name" value="Ribosomal_uS8_CS"/>
</dbReference>
<dbReference type="SUPFAM" id="SSF56047">
    <property type="entry name" value="Ribosomal protein S8"/>
    <property type="match status" value="1"/>
</dbReference>
<sequence>MPNLFQGNGFPGSNTGSKKSKLVIIMYINLLTKIKNAQMGKKENIKAVFSKIDEAIVKILSANNYIDGFEKKGRGVKRILDVKLKYIDGKGAINGMKFISKPSRRIYVGYEKIKPVKRGYGMSVVSTPKGVLTNKEAKKEKVGGEMLFEIW</sequence>
<keyword evidence="5" id="KW-0699">rRNA-binding</keyword>
<dbReference type="Pfam" id="PF00410">
    <property type="entry name" value="Ribosomal_S8"/>
    <property type="match status" value="1"/>
</dbReference>
<evidence type="ECO:0000256" key="6">
    <source>
        <dbReference type="RuleBase" id="RU003660"/>
    </source>
</evidence>
<dbReference type="Gene3D" id="3.30.1490.10">
    <property type="match status" value="1"/>
</dbReference>
<dbReference type="Proteomes" id="UP000033918">
    <property type="component" value="Unassembled WGS sequence"/>
</dbReference>
<keyword evidence="2 5" id="KW-0689">Ribosomal protein</keyword>
<proteinExistence type="inferred from homology"/>
<organism evidence="7 8">
    <name type="scientific">Candidatus Wolfebacteria bacterium GW2011_GWB1_41_12</name>
    <dbReference type="NCBI Taxonomy" id="1619006"/>
    <lineage>
        <taxon>Bacteria</taxon>
        <taxon>Candidatus Wolfeibacteriota</taxon>
    </lineage>
</organism>
<dbReference type="Gene3D" id="3.30.1370.30">
    <property type="match status" value="1"/>
</dbReference>
<comment type="subunit">
    <text evidence="5">Part of the 30S ribosomal subunit. Contacts proteins S5 and S12.</text>
</comment>
<protein>
    <recommendedName>
        <fullName evidence="4 5">Small ribosomal subunit protein uS8</fullName>
    </recommendedName>
</protein>
<evidence type="ECO:0000256" key="5">
    <source>
        <dbReference type="HAMAP-Rule" id="MF_01302"/>
    </source>
</evidence>
<name>A0A0G0UJ75_9BACT</name>
<evidence type="ECO:0000313" key="7">
    <source>
        <dbReference type="EMBL" id="KKR88868.1"/>
    </source>
</evidence>
<comment type="caution">
    <text evidence="7">The sequence shown here is derived from an EMBL/GenBank/DDBJ whole genome shotgun (WGS) entry which is preliminary data.</text>
</comment>
<dbReference type="GO" id="GO:0003735">
    <property type="term" value="F:structural constituent of ribosome"/>
    <property type="evidence" value="ECO:0007669"/>
    <property type="project" value="InterPro"/>
</dbReference>
<dbReference type="HAMAP" id="MF_01302_B">
    <property type="entry name" value="Ribosomal_uS8_B"/>
    <property type="match status" value="1"/>
</dbReference>
<dbReference type="GO" id="GO:0019843">
    <property type="term" value="F:rRNA binding"/>
    <property type="evidence" value="ECO:0007669"/>
    <property type="project" value="UniProtKB-UniRule"/>
</dbReference>
<dbReference type="EMBL" id="LCAK01000003">
    <property type="protein sequence ID" value="KKR88868.1"/>
    <property type="molecule type" value="Genomic_DNA"/>
</dbReference>
<accession>A0A0G0UJ75</accession>
<dbReference type="FunFam" id="3.30.1490.10:FF:000001">
    <property type="entry name" value="30S ribosomal protein S8"/>
    <property type="match status" value="1"/>
</dbReference>
<evidence type="ECO:0000256" key="2">
    <source>
        <dbReference type="ARBA" id="ARBA00022980"/>
    </source>
</evidence>
<gene>
    <name evidence="5" type="primary">rpsH</name>
    <name evidence="7" type="ORF">UU38_C0003G0120</name>
</gene>
<dbReference type="PATRIC" id="fig|1619006.3.peg.412"/>
<dbReference type="InterPro" id="IPR000630">
    <property type="entry name" value="Ribosomal_uS8"/>
</dbReference>
<evidence type="ECO:0000313" key="8">
    <source>
        <dbReference type="Proteomes" id="UP000033918"/>
    </source>
</evidence>
<dbReference type="GO" id="GO:0005737">
    <property type="term" value="C:cytoplasm"/>
    <property type="evidence" value="ECO:0007669"/>
    <property type="project" value="UniProtKB-ARBA"/>
</dbReference>
<evidence type="ECO:0000256" key="3">
    <source>
        <dbReference type="ARBA" id="ARBA00023274"/>
    </source>
</evidence>
<dbReference type="GO" id="GO:0005840">
    <property type="term" value="C:ribosome"/>
    <property type="evidence" value="ECO:0007669"/>
    <property type="project" value="UniProtKB-KW"/>
</dbReference>
<reference evidence="7 8" key="1">
    <citation type="journal article" date="2015" name="Nature">
        <title>rRNA introns, odd ribosomes, and small enigmatic genomes across a large radiation of phyla.</title>
        <authorList>
            <person name="Brown C.T."/>
            <person name="Hug L.A."/>
            <person name="Thomas B.C."/>
            <person name="Sharon I."/>
            <person name="Castelle C.J."/>
            <person name="Singh A."/>
            <person name="Wilkins M.J."/>
            <person name="Williams K.H."/>
            <person name="Banfield J.F."/>
        </authorList>
    </citation>
    <scope>NUCLEOTIDE SEQUENCE [LARGE SCALE GENOMIC DNA]</scope>
</reference>
<dbReference type="PANTHER" id="PTHR11758">
    <property type="entry name" value="40S RIBOSOMAL PROTEIN S15A"/>
    <property type="match status" value="1"/>
</dbReference>
<dbReference type="GO" id="GO:1990904">
    <property type="term" value="C:ribonucleoprotein complex"/>
    <property type="evidence" value="ECO:0007669"/>
    <property type="project" value="UniProtKB-KW"/>
</dbReference>
<evidence type="ECO:0000256" key="4">
    <source>
        <dbReference type="ARBA" id="ARBA00035258"/>
    </source>
</evidence>
<dbReference type="InterPro" id="IPR035987">
    <property type="entry name" value="Ribosomal_uS8_sf"/>
</dbReference>
<comment type="function">
    <text evidence="5">One of the primary rRNA binding proteins, it binds directly to 16S rRNA central domain where it helps coordinate assembly of the platform of the 30S subunit.</text>
</comment>